<dbReference type="PANTHER" id="PTHR43859:SF4">
    <property type="entry name" value="BUTANOATE--COA LIGASE AAE1-RELATED"/>
    <property type="match status" value="1"/>
</dbReference>
<organism evidence="8 9">
    <name type="scientific">Periconia macrospinosa</name>
    <dbReference type="NCBI Taxonomy" id="97972"/>
    <lineage>
        <taxon>Eukaryota</taxon>
        <taxon>Fungi</taxon>
        <taxon>Dikarya</taxon>
        <taxon>Ascomycota</taxon>
        <taxon>Pezizomycotina</taxon>
        <taxon>Dothideomycetes</taxon>
        <taxon>Pleosporomycetidae</taxon>
        <taxon>Pleosporales</taxon>
        <taxon>Massarineae</taxon>
        <taxon>Periconiaceae</taxon>
        <taxon>Periconia</taxon>
    </lineage>
</organism>
<feature type="domain" description="AMP-binding enzyme C-terminal" evidence="7">
    <location>
        <begin position="493"/>
        <end position="569"/>
    </location>
</feature>
<dbReference type="Gene3D" id="3.30.300.30">
    <property type="match status" value="1"/>
</dbReference>
<dbReference type="Gene3D" id="3.40.50.12780">
    <property type="entry name" value="N-terminal domain of ligase-like"/>
    <property type="match status" value="1"/>
</dbReference>
<dbReference type="GO" id="GO:0016874">
    <property type="term" value="F:ligase activity"/>
    <property type="evidence" value="ECO:0007669"/>
    <property type="project" value="UniProtKB-KW"/>
</dbReference>
<protein>
    <submittedName>
        <fullName evidence="8">Acetyl-CoA synthetase-like protein</fullName>
    </submittedName>
</protein>
<dbReference type="FunFam" id="3.30.300.30:FF:000008">
    <property type="entry name" value="2,3-dihydroxybenzoate-AMP ligase"/>
    <property type="match status" value="1"/>
</dbReference>
<dbReference type="OrthoDB" id="1882297at2759"/>
<feature type="region of interest" description="Disordered" evidence="5">
    <location>
        <begin position="15"/>
        <end position="40"/>
    </location>
</feature>
<evidence type="ECO:0000256" key="2">
    <source>
        <dbReference type="ARBA" id="ARBA00022598"/>
    </source>
</evidence>
<dbReference type="InterPro" id="IPR042099">
    <property type="entry name" value="ANL_N_sf"/>
</dbReference>
<dbReference type="Pfam" id="PF00501">
    <property type="entry name" value="AMP-binding"/>
    <property type="match status" value="1"/>
</dbReference>
<dbReference type="GO" id="GO:0006631">
    <property type="term" value="P:fatty acid metabolic process"/>
    <property type="evidence" value="ECO:0007669"/>
    <property type="project" value="UniProtKB-KW"/>
</dbReference>
<keyword evidence="4" id="KW-0443">Lipid metabolism</keyword>
<evidence type="ECO:0000256" key="3">
    <source>
        <dbReference type="ARBA" id="ARBA00022832"/>
    </source>
</evidence>
<feature type="domain" description="AMP-dependent synthetase/ligase" evidence="6">
    <location>
        <begin position="57"/>
        <end position="442"/>
    </location>
</feature>
<reference evidence="8 9" key="1">
    <citation type="journal article" date="2018" name="Sci. Rep.">
        <title>Comparative genomics provides insights into the lifestyle and reveals functional heterogeneity of dark septate endophytic fungi.</title>
        <authorList>
            <person name="Knapp D.G."/>
            <person name="Nemeth J.B."/>
            <person name="Barry K."/>
            <person name="Hainaut M."/>
            <person name="Henrissat B."/>
            <person name="Johnson J."/>
            <person name="Kuo A."/>
            <person name="Lim J.H.P."/>
            <person name="Lipzen A."/>
            <person name="Nolan M."/>
            <person name="Ohm R.A."/>
            <person name="Tamas L."/>
            <person name="Grigoriev I.V."/>
            <person name="Spatafora J.W."/>
            <person name="Nagy L.G."/>
            <person name="Kovacs G.M."/>
        </authorList>
    </citation>
    <scope>NUCLEOTIDE SEQUENCE [LARGE SCALE GENOMIC DNA]</scope>
    <source>
        <strain evidence="8 9">DSE2036</strain>
    </source>
</reference>
<dbReference type="Proteomes" id="UP000244855">
    <property type="component" value="Unassembled WGS sequence"/>
</dbReference>
<proteinExistence type="inferred from homology"/>
<evidence type="ECO:0000259" key="7">
    <source>
        <dbReference type="Pfam" id="PF13193"/>
    </source>
</evidence>
<evidence type="ECO:0000259" key="6">
    <source>
        <dbReference type="Pfam" id="PF00501"/>
    </source>
</evidence>
<evidence type="ECO:0000313" key="8">
    <source>
        <dbReference type="EMBL" id="PVH97561.1"/>
    </source>
</evidence>
<sequence length="586" mass="64980">MSPLDRLQKLASHFTSANPVPGSDNNIQPGDSHEYHHKHNSHTLSPSTFLWRAACIEPNATAVYHKTASNTILRRSYLETAHRARGLAYFLLKHSYKRVGILCTNTPAFLEAIFGIAAASAVSVGVNYRLKTDDIAYIFDHADVDIIIVDKEFRDLLAKFEATEKGARVKLLVDTDTDGLEGEYDKAVLEGLEYDRETGGKGWNGLETQTKDEDSVIALAYTSGTTARPKGVEYTHRGCYLAALANVIESGLNYHTGRAKYLWTLPMFHATGWTFPWAVTAVRGTHYCLRKIDYPEIWRLLKTEGVTHFNAAPTVNTLLCAAKEAEKLPQPVRVTVAASPPSAWLFEQMTNLNLHPVHVYGLTETYGPITKGYHMPEWEEIDLKEKYAKMARQGHGFVTALPVRVIKTGDDIKEGEIIDVQKDGKEIGEIVFEGNICAKGYYKDAEATRKLWAGGVSHSGDLAVWHPDGAIQILDRAKDIIISGGENISSVALESMLATHPSILEVGVVAVQDDQWGERPKAFITVKEGESVTGQEVIDWAKHKSDISKFMVPREVEVVTELPKTSTGKLKKNVLRDWAKGKRDAV</sequence>
<gene>
    <name evidence="8" type="ORF">DM02DRAFT_730482</name>
</gene>
<dbReference type="Pfam" id="PF13193">
    <property type="entry name" value="AMP-binding_C"/>
    <property type="match status" value="1"/>
</dbReference>
<accession>A0A2V1DI72</accession>
<evidence type="ECO:0000313" key="9">
    <source>
        <dbReference type="Proteomes" id="UP000244855"/>
    </source>
</evidence>
<dbReference type="InterPro" id="IPR045851">
    <property type="entry name" value="AMP-bd_C_sf"/>
</dbReference>
<comment type="similarity">
    <text evidence="1">Belongs to the ATP-dependent AMP-binding enzyme family.</text>
</comment>
<dbReference type="EMBL" id="KZ805433">
    <property type="protein sequence ID" value="PVH97561.1"/>
    <property type="molecule type" value="Genomic_DNA"/>
</dbReference>
<keyword evidence="9" id="KW-1185">Reference proteome</keyword>
<dbReference type="SUPFAM" id="SSF56801">
    <property type="entry name" value="Acetyl-CoA synthetase-like"/>
    <property type="match status" value="1"/>
</dbReference>
<dbReference type="PANTHER" id="PTHR43859">
    <property type="entry name" value="ACYL-ACTIVATING ENZYME"/>
    <property type="match status" value="1"/>
</dbReference>
<name>A0A2V1DI72_9PLEO</name>
<evidence type="ECO:0000256" key="5">
    <source>
        <dbReference type="SAM" id="MobiDB-lite"/>
    </source>
</evidence>
<dbReference type="InterPro" id="IPR025110">
    <property type="entry name" value="AMP-bd_C"/>
</dbReference>
<dbReference type="InterPro" id="IPR000873">
    <property type="entry name" value="AMP-dep_synth/lig_dom"/>
</dbReference>
<evidence type="ECO:0000256" key="1">
    <source>
        <dbReference type="ARBA" id="ARBA00006432"/>
    </source>
</evidence>
<evidence type="ECO:0000256" key="4">
    <source>
        <dbReference type="ARBA" id="ARBA00023098"/>
    </source>
</evidence>
<feature type="compositionally biased region" description="Polar residues" evidence="5">
    <location>
        <begin position="15"/>
        <end position="29"/>
    </location>
</feature>
<keyword evidence="2" id="KW-0436">Ligase</keyword>
<dbReference type="STRING" id="97972.A0A2V1DI72"/>
<dbReference type="AlphaFoldDB" id="A0A2V1DI72"/>
<keyword evidence="3" id="KW-0276">Fatty acid metabolism</keyword>